<protein>
    <submittedName>
        <fullName evidence="2">Uncharacterized protein</fullName>
    </submittedName>
</protein>
<feature type="transmembrane region" description="Helical" evidence="1">
    <location>
        <begin position="36"/>
        <end position="55"/>
    </location>
</feature>
<dbReference type="Proteomes" id="UP000886653">
    <property type="component" value="Unassembled WGS sequence"/>
</dbReference>
<accession>A0A9P6TFJ0</accession>
<organism evidence="2 3">
    <name type="scientific">Cronartium quercuum f. sp. fusiforme G11</name>
    <dbReference type="NCBI Taxonomy" id="708437"/>
    <lineage>
        <taxon>Eukaryota</taxon>
        <taxon>Fungi</taxon>
        <taxon>Dikarya</taxon>
        <taxon>Basidiomycota</taxon>
        <taxon>Pucciniomycotina</taxon>
        <taxon>Pucciniomycetes</taxon>
        <taxon>Pucciniales</taxon>
        <taxon>Coleosporiaceae</taxon>
        <taxon>Cronartium</taxon>
    </lineage>
</organism>
<feature type="transmembrane region" description="Helical" evidence="1">
    <location>
        <begin position="112"/>
        <end position="137"/>
    </location>
</feature>
<reference evidence="2" key="1">
    <citation type="submission" date="2013-11" db="EMBL/GenBank/DDBJ databases">
        <title>Genome sequence of the fusiform rust pathogen reveals effectors for host alternation and coevolution with pine.</title>
        <authorList>
            <consortium name="DOE Joint Genome Institute"/>
            <person name="Smith K."/>
            <person name="Pendleton A."/>
            <person name="Kubisiak T."/>
            <person name="Anderson C."/>
            <person name="Salamov A."/>
            <person name="Aerts A."/>
            <person name="Riley R."/>
            <person name="Clum A."/>
            <person name="Lindquist E."/>
            <person name="Ence D."/>
            <person name="Campbell M."/>
            <person name="Kronenberg Z."/>
            <person name="Feau N."/>
            <person name="Dhillon B."/>
            <person name="Hamelin R."/>
            <person name="Burleigh J."/>
            <person name="Smith J."/>
            <person name="Yandell M."/>
            <person name="Nelson C."/>
            <person name="Grigoriev I."/>
            <person name="Davis J."/>
        </authorList>
    </citation>
    <scope>NUCLEOTIDE SEQUENCE</scope>
    <source>
        <strain evidence="2">G11</strain>
    </source>
</reference>
<keyword evidence="1" id="KW-0812">Transmembrane</keyword>
<name>A0A9P6TFJ0_9BASI</name>
<keyword evidence="3" id="KW-1185">Reference proteome</keyword>
<feature type="transmembrane region" description="Helical" evidence="1">
    <location>
        <begin position="6"/>
        <end position="24"/>
    </location>
</feature>
<comment type="caution">
    <text evidence="2">The sequence shown here is derived from an EMBL/GenBank/DDBJ whole genome shotgun (WGS) entry which is preliminary data.</text>
</comment>
<feature type="transmembrane region" description="Helical" evidence="1">
    <location>
        <begin position="209"/>
        <end position="232"/>
    </location>
</feature>
<sequence length="321" mass="35652">MAYSGIAYGLAVPITALVLGLCWEKAYQHSSPMTKYNICELYFVSVLGALSLLLMTMHNCSSVTTAKRIGPDGSPLSMRISEIMLPGIIAFAQLLCQLSFLSGIYKRNKSRIFGIICGGLSMIEFLAAVGMTIVSAMKQYQRRLRRAEGQRVDLSTFAPYQDVLRGLWLFSAVVVNAALCGMSCVHWLKSGKGSSKFGGRQAWIVKVSLLLLETSMLNFILSFLVAVLSVHVAVANSNMKKTPIYGVFVFIRLIQLPATFLTIVFTLEKESVQAPEILVKFEQARWSDEKMNFSRPQQVKVKETPAKFVSVYTTTEESIWV</sequence>
<feature type="transmembrane region" description="Helical" evidence="1">
    <location>
        <begin position="244"/>
        <end position="267"/>
    </location>
</feature>
<dbReference type="AlphaFoldDB" id="A0A9P6TFJ0"/>
<feature type="transmembrane region" description="Helical" evidence="1">
    <location>
        <begin position="83"/>
        <end position="105"/>
    </location>
</feature>
<evidence type="ECO:0000313" key="2">
    <source>
        <dbReference type="EMBL" id="KAG0150457.1"/>
    </source>
</evidence>
<dbReference type="EMBL" id="MU167219">
    <property type="protein sequence ID" value="KAG0150457.1"/>
    <property type="molecule type" value="Genomic_DNA"/>
</dbReference>
<proteinExistence type="predicted"/>
<keyword evidence="1" id="KW-1133">Transmembrane helix</keyword>
<keyword evidence="1" id="KW-0472">Membrane</keyword>
<feature type="transmembrane region" description="Helical" evidence="1">
    <location>
        <begin position="167"/>
        <end position="188"/>
    </location>
</feature>
<gene>
    <name evidence="2" type="ORF">CROQUDRAFT_652391</name>
</gene>
<evidence type="ECO:0000256" key="1">
    <source>
        <dbReference type="SAM" id="Phobius"/>
    </source>
</evidence>
<dbReference type="OrthoDB" id="2504785at2759"/>
<evidence type="ECO:0000313" key="3">
    <source>
        <dbReference type="Proteomes" id="UP000886653"/>
    </source>
</evidence>